<dbReference type="InterPro" id="IPR036942">
    <property type="entry name" value="Beta-barrel_TonB_sf"/>
</dbReference>
<feature type="chain" id="PRO_5020335714" evidence="14">
    <location>
        <begin position="43"/>
        <end position="758"/>
    </location>
</feature>
<evidence type="ECO:0000256" key="8">
    <source>
        <dbReference type="ARBA" id="ARBA00023077"/>
    </source>
</evidence>
<dbReference type="SUPFAM" id="SSF56935">
    <property type="entry name" value="Porins"/>
    <property type="match status" value="1"/>
</dbReference>
<keyword evidence="3 11" id="KW-1134">Transmembrane beta strand</keyword>
<comment type="similarity">
    <text evidence="11 12">Belongs to the TonB-dependent receptor family.</text>
</comment>
<organism evidence="17 18">
    <name type="scientific">Chromatocurvus halotolerans</name>
    <dbReference type="NCBI Taxonomy" id="1132028"/>
    <lineage>
        <taxon>Bacteria</taxon>
        <taxon>Pseudomonadati</taxon>
        <taxon>Pseudomonadota</taxon>
        <taxon>Gammaproteobacteria</taxon>
        <taxon>Cellvibrionales</taxon>
        <taxon>Halieaceae</taxon>
        <taxon>Chromatocurvus</taxon>
    </lineage>
</organism>
<feature type="signal peptide" evidence="14">
    <location>
        <begin position="1"/>
        <end position="42"/>
    </location>
</feature>
<comment type="caution">
    <text evidence="17">The sequence shown here is derived from an EMBL/GenBank/DDBJ whole genome shotgun (WGS) entry which is preliminary data.</text>
</comment>
<dbReference type="PANTHER" id="PTHR32552">
    <property type="entry name" value="FERRICHROME IRON RECEPTOR-RELATED"/>
    <property type="match status" value="1"/>
</dbReference>
<evidence type="ECO:0000256" key="7">
    <source>
        <dbReference type="ARBA" id="ARBA00023065"/>
    </source>
</evidence>
<dbReference type="PROSITE" id="PS52016">
    <property type="entry name" value="TONB_DEPENDENT_REC_3"/>
    <property type="match status" value="1"/>
</dbReference>
<reference evidence="17 18" key="1">
    <citation type="submission" date="2019-03" db="EMBL/GenBank/DDBJ databases">
        <title>Genomic Encyclopedia of Type Strains, Phase IV (KMG-IV): sequencing the most valuable type-strain genomes for metagenomic binning, comparative biology and taxonomic classification.</title>
        <authorList>
            <person name="Goeker M."/>
        </authorList>
    </citation>
    <scope>NUCLEOTIDE SEQUENCE [LARGE SCALE GENOMIC DNA]</scope>
    <source>
        <strain evidence="17 18">DSM 23344</strain>
    </source>
</reference>
<keyword evidence="8 12" id="KW-0798">TonB box</keyword>
<evidence type="ECO:0000256" key="9">
    <source>
        <dbReference type="ARBA" id="ARBA00023136"/>
    </source>
</evidence>
<dbReference type="PANTHER" id="PTHR32552:SF81">
    <property type="entry name" value="TONB-DEPENDENT OUTER MEMBRANE RECEPTOR"/>
    <property type="match status" value="1"/>
</dbReference>
<feature type="region of interest" description="Disordered" evidence="13">
    <location>
        <begin position="270"/>
        <end position="297"/>
    </location>
</feature>
<evidence type="ECO:0000256" key="4">
    <source>
        <dbReference type="ARBA" id="ARBA00022496"/>
    </source>
</evidence>
<dbReference type="Pfam" id="PF00593">
    <property type="entry name" value="TonB_dep_Rec_b-barrel"/>
    <property type="match status" value="1"/>
</dbReference>
<protein>
    <submittedName>
        <fullName evidence="17">Iron complex outermembrane receptor protein</fullName>
    </submittedName>
</protein>
<evidence type="ECO:0000259" key="16">
    <source>
        <dbReference type="Pfam" id="PF07715"/>
    </source>
</evidence>
<evidence type="ECO:0000256" key="11">
    <source>
        <dbReference type="PROSITE-ProRule" id="PRU01360"/>
    </source>
</evidence>
<evidence type="ECO:0000256" key="1">
    <source>
        <dbReference type="ARBA" id="ARBA00004571"/>
    </source>
</evidence>
<keyword evidence="7" id="KW-0406">Ion transport</keyword>
<dbReference type="GO" id="GO:0006826">
    <property type="term" value="P:iron ion transport"/>
    <property type="evidence" value="ECO:0007669"/>
    <property type="project" value="UniProtKB-KW"/>
</dbReference>
<evidence type="ECO:0000256" key="12">
    <source>
        <dbReference type="RuleBase" id="RU003357"/>
    </source>
</evidence>
<sequence>MQHYSRNGGLADAASRLPRFRNASVASSLMALTILSASPVVASPAPSMLQEIVVTARKRREAPIDAPIAITAFSGAQIESLRIRDLTQFTAGLPNVALDDVGTRRGTANFSIRGLGINSSIPSIDPTVGLFVNGVYLAVNNDMIFDVFDLASVEVLRGPQGVLFGRNVTGGALLLQTRRPGDALEVDIRSALEGGGDGGLNRYLMAGVSGPITDTLSGRFSAYYNDDEGYFSNDFDGEDFGAITQRMLRGTLAWTPDADTSVTLFYQNTDIEGDGPATQSHTNGSGLPGTPVNNPRDSLHFSIDERGYQDVSTDLVTLQTDRNVALGDGTVTHIFGWQQSESVGMSDIDGQPVFLFHSPGWVDAMQWSNELRYSGRFADRADVTAGLYQFKGELSYHDRRLFLGELSDDGGALATQDGGGHQNTETFGVFAATDYALNTHWAVNAGLRWSSEEKSVQVASFNLNSTPCNIVLDNDCPLDFIDQAQFDTLAPRLGLSWRPHPNTHVYTSWTRSFRSGGYNLRNSNSAEPPGPFGEEQVDSVELGYKRVGERWRLNAAMFYTRVDDMQREVNLPSESAGILQLIRNTAVADIAGLELDGQLQVTDGLQLQASLGYLDAGYDKVSFDLNGDGQVDALDRALELPRAPEWTGSLSGDYRSALRNGAEIGVRLSYSYRDRVAYTDNNAGFILAQDVVDAGIDYISADGHWQIAAYGRNLLNSVKHGGDSQLPEVFIGQPLGGTFSPLAKGRVIGVELTWRLAP</sequence>
<evidence type="ECO:0000256" key="10">
    <source>
        <dbReference type="ARBA" id="ARBA00023237"/>
    </source>
</evidence>
<keyword evidence="9 11" id="KW-0472">Membrane</keyword>
<dbReference type="GO" id="GO:0009279">
    <property type="term" value="C:cell outer membrane"/>
    <property type="evidence" value="ECO:0007669"/>
    <property type="project" value="UniProtKB-SubCell"/>
</dbReference>
<keyword evidence="14" id="KW-0732">Signal</keyword>
<dbReference type="InterPro" id="IPR000531">
    <property type="entry name" value="Beta-barrel_TonB"/>
</dbReference>
<evidence type="ECO:0000256" key="14">
    <source>
        <dbReference type="SAM" id="SignalP"/>
    </source>
</evidence>
<dbReference type="EMBL" id="SLWX01000003">
    <property type="protein sequence ID" value="TCO77266.1"/>
    <property type="molecule type" value="Genomic_DNA"/>
</dbReference>
<name>A0A4R2L0P4_9GAMM</name>
<evidence type="ECO:0000256" key="6">
    <source>
        <dbReference type="ARBA" id="ARBA00023004"/>
    </source>
</evidence>
<feature type="compositionally biased region" description="Polar residues" evidence="13">
    <location>
        <begin position="277"/>
        <end position="296"/>
    </location>
</feature>
<feature type="domain" description="TonB-dependent receptor-like beta-barrel" evidence="15">
    <location>
        <begin position="257"/>
        <end position="714"/>
    </location>
</feature>
<evidence type="ECO:0000313" key="17">
    <source>
        <dbReference type="EMBL" id="TCO77266.1"/>
    </source>
</evidence>
<keyword evidence="5 11" id="KW-0812">Transmembrane</keyword>
<evidence type="ECO:0000259" key="15">
    <source>
        <dbReference type="Pfam" id="PF00593"/>
    </source>
</evidence>
<keyword evidence="4" id="KW-0410">Iron transport</keyword>
<keyword evidence="10 11" id="KW-0998">Cell outer membrane</keyword>
<dbReference type="AlphaFoldDB" id="A0A4R2L0P4"/>
<dbReference type="Gene3D" id="2.40.170.20">
    <property type="entry name" value="TonB-dependent receptor, beta-barrel domain"/>
    <property type="match status" value="1"/>
</dbReference>
<keyword evidence="2 11" id="KW-0813">Transport</keyword>
<evidence type="ECO:0000256" key="13">
    <source>
        <dbReference type="SAM" id="MobiDB-lite"/>
    </source>
</evidence>
<keyword evidence="6" id="KW-0408">Iron</keyword>
<evidence type="ECO:0000256" key="2">
    <source>
        <dbReference type="ARBA" id="ARBA00022448"/>
    </source>
</evidence>
<dbReference type="Proteomes" id="UP000294980">
    <property type="component" value="Unassembled WGS sequence"/>
</dbReference>
<dbReference type="Pfam" id="PF07715">
    <property type="entry name" value="Plug"/>
    <property type="match status" value="1"/>
</dbReference>
<evidence type="ECO:0000313" key="18">
    <source>
        <dbReference type="Proteomes" id="UP000294980"/>
    </source>
</evidence>
<keyword evidence="18" id="KW-1185">Reference proteome</keyword>
<evidence type="ECO:0000256" key="3">
    <source>
        <dbReference type="ARBA" id="ARBA00022452"/>
    </source>
</evidence>
<dbReference type="InterPro" id="IPR012910">
    <property type="entry name" value="Plug_dom"/>
</dbReference>
<feature type="domain" description="TonB-dependent receptor plug" evidence="16">
    <location>
        <begin position="64"/>
        <end position="172"/>
    </location>
</feature>
<dbReference type="InterPro" id="IPR039426">
    <property type="entry name" value="TonB-dep_rcpt-like"/>
</dbReference>
<evidence type="ECO:0000256" key="5">
    <source>
        <dbReference type="ARBA" id="ARBA00022692"/>
    </source>
</evidence>
<dbReference type="OrthoDB" id="7051185at2"/>
<accession>A0A4R2L0P4</accession>
<keyword evidence="17" id="KW-0675">Receptor</keyword>
<gene>
    <name evidence="17" type="ORF">EV688_103282</name>
</gene>
<proteinExistence type="inferred from homology"/>
<comment type="subcellular location">
    <subcellularLocation>
        <location evidence="1 11">Cell outer membrane</location>
        <topology evidence="1 11">Multi-pass membrane protein</topology>
    </subcellularLocation>
</comment>